<sequence length="147" mass="15770">MQAAIAEAGEEALARLPDLRVRTDAESVAAFRRAAFLEEEAGAGAPGSEIPVTYPFCWLTLPEVRPTLRRMIGPGGVLPVHEAQSFSYQRPLALDAEYRLDLQFKRSSAPERLTVSGAVTTLAHEPCAAFETVLRLVATAAGADHAP</sequence>
<protein>
    <recommendedName>
        <fullName evidence="3">N-terminal of MaoC-like dehydratase domain-containing protein</fullName>
    </recommendedName>
</protein>
<organism evidence="1 2">
    <name type="scientific">Methylocella silvestris</name>
    <dbReference type="NCBI Taxonomy" id="199596"/>
    <lineage>
        <taxon>Bacteria</taxon>
        <taxon>Pseudomonadati</taxon>
        <taxon>Pseudomonadota</taxon>
        <taxon>Alphaproteobacteria</taxon>
        <taxon>Hyphomicrobiales</taxon>
        <taxon>Beijerinckiaceae</taxon>
        <taxon>Methylocella</taxon>
    </lineage>
</organism>
<dbReference type="EMBL" id="PDZR01000011">
    <property type="protein sequence ID" value="PNG25913.1"/>
    <property type="molecule type" value="Genomic_DNA"/>
</dbReference>
<dbReference type="Proteomes" id="UP000236286">
    <property type="component" value="Unassembled WGS sequence"/>
</dbReference>
<dbReference type="AlphaFoldDB" id="A0A2J7TGM0"/>
<reference evidence="1 2" key="1">
    <citation type="submission" date="2017-10" db="EMBL/GenBank/DDBJ databases">
        <title>Genome announcement of Methylocella silvestris TVC from permafrost.</title>
        <authorList>
            <person name="Wang J."/>
            <person name="Geng K."/>
            <person name="Ul-Haque F."/>
            <person name="Crombie A.T."/>
            <person name="Street L.E."/>
            <person name="Wookey P.A."/>
            <person name="Murrell J.C."/>
            <person name="Pratscher J."/>
        </authorList>
    </citation>
    <scope>NUCLEOTIDE SEQUENCE [LARGE SCALE GENOMIC DNA]</scope>
    <source>
        <strain evidence="1 2">TVC</strain>
    </source>
</reference>
<evidence type="ECO:0008006" key="3">
    <source>
        <dbReference type="Google" id="ProtNLM"/>
    </source>
</evidence>
<dbReference type="OrthoDB" id="8452401at2"/>
<proteinExistence type="predicted"/>
<accession>A0A2J7TGM0</accession>
<dbReference type="RefSeq" id="WP_102843853.1">
    <property type="nucleotide sequence ID" value="NZ_PDZR01000011.1"/>
</dbReference>
<evidence type="ECO:0000313" key="1">
    <source>
        <dbReference type="EMBL" id="PNG25913.1"/>
    </source>
</evidence>
<gene>
    <name evidence="1" type="ORF">CR492_11330</name>
</gene>
<evidence type="ECO:0000313" key="2">
    <source>
        <dbReference type="Proteomes" id="UP000236286"/>
    </source>
</evidence>
<name>A0A2J7TGM0_METSI</name>
<comment type="caution">
    <text evidence="1">The sequence shown here is derived from an EMBL/GenBank/DDBJ whole genome shotgun (WGS) entry which is preliminary data.</text>
</comment>